<sequence>MMLAGAGLSRWVARAHHADGRHLAIELVCRGTPSAEQFAAAALKRARALGLGRLDRKTARRRSSDVVQLALRGVTISAIRPAGTWERGD</sequence>
<dbReference type="Proteomes" id="UP000252884">
    <property type="component" value="Unassembled WGS sequence"/>
</dbReference>
<reference evidence="1 2" key="1">
    <citation type="submission" date="2018-07" db="EMBL/GenBank/DDBJ databases">
        <title>Genomic Encyclopedia of Type Strains, Phase IV (KMG-IV): sequencing the most valuable type-strain genomes for metagenomic binning, comparative biology and taxonomic classification.</title>
        <authorList>
            <person name="Goeker M."/>
        </authorList>
    </citation>
    <scope>NUCLEOTIDE SEQUENCE [LARGE SCALE GENOMIC DNA]</scope>
    <source>
        <strain evidence="1 2">DSM 21634</strain>
    </source>
</reference>
<evidence type="ECO:0000313" key="2">
    <source>
        <dbReference type="Proteomes" id="UP000252884"/>
    </source>
</evidence>
<accession>A0A368Y2N9</accession>
<evidence type="ECO:0000313" key="1">
    <source>
        <dbReference type="EMBL" id="RCW72504.1"/>
    </source>
</evidence>
<dbReference type="EMBL" id="QPJK01000003">
    <property type="protein sequence ID" value="RCW72504.1"/>
    <property type="molecule type" value="Genomic_DNA"/>
</dbReference>
<dbReference type="AlphaFoldDB" id="A0A368Y2N9"/>
<keyword evidence="2" id="KW-1185">Reference proteome</keyword>
<dbReference type="RefSeq" id="WP_147282842.1">
    <property type="nucleotide sequence ID" value="NZ_QPJK01000003.1"/>
</dbReference>
<protein>
    <submittedName>
        <fullName evidence="1">Uncharacterized protein</fullName>
    </submittedName>
</protein>
<name>A0A368Y2N9_9BURK</name>
<proteinExistence type="predicted"/>
<organism evidence="1 2">
    <name type="scientific">Pseudorhodoferax soli</name>
    <dbReference type="NCBI Taxonomy" id="545864"/>
    <lineage>
        <taxon>Bacteria</taxon>
        <taxon>Pseudomonadati</taxon>
        <taxon>Pseudomonadota</taxon>
        <taxon>Betaproteobacteria</taxon>
        <taxon>Burkholderiales</taxon>
        <taxon>Comamonadaceae</taxon>
    </lineage>
</organism>
<comment type="caution">
    <text evidence="1">The sequence shown here is derived from an EMBL/GenBank/DDBJ whole genome shotgun (WGS) entry which is preliminary data.</text>
</comment>
<gene>
    <name evidence="1" type="ORF">DES41_103109</name>
</gene>
<dbReference type="OrthoDB" id="9873881at2"/>